<sequence length="346" mass="38216">MNDALALTLVPSNGQDIYTNTSPHWRPPWGRGIFGGGLIAQSLCAAQRTVHPTFHAHSMHCYFLRPGSSSDPVFYHIERIRDGHQFTCRMVRATQQNRTIFTATVSFTHESPQHKTDMFAHGAAMPRNMTPPPEVVDRTILAKAAPAGKGSPYECVRCPIDCSGVGIQPEQRKLRQWIRAKGPVGDTGVSHQSNLAALAYMTDSYFIGTTARVHGATRFADQQHIERTVESLGGTVDEEALRREYLEELACEEAQENEKLSSCAAGGKASVRVGMMVSLDHTIFFHQTRKFLADQWMLVEMDSPWAGNERGLVTQRIWSQTGDLIATAVQEGIVRLTPTGVADAKL</sequence>
<gene>
    <name evidence="3" type="ORF">FE257_004009</name>
</gene>
<dbReference type="Pfam" id="PF20789">
    <property type="entry name" value="4HBT_3C"/>
    <property type="match status" value="1"/>
</dbReference>
<dbReference type="PANTHER" id="PTHR11066">
    <property type="entry name" value="ACYL-COA THIOESTERASE"/>
    <property type="match status" value="1"/>
</dbReference>
<name>A0AAD4CTN6_ASPNN</name>
<dbReference type="GO" id="GO:0006637">
    <property type="term" value="P:acyl-CoA metabolic process"/>
    <property type="evidence" value="ECO:0007669"/>
    <property type="project" value="InterPro"/>
</dbReference>
<dbReference type="CDD" id="cd03445">
    <property type="entry name" value="Thioesterase_II_repeat2"/>
    <property type="match status" value="1"/>
</dbReference>
<accession>A0AAD4CTN6</accession>
<reference evidence="3" key="1">
    <citation type="journal article" date="2019" name="Beilstein J. Org. Chem.">
        <title>Nanangenines: drimane sesquiterpenoids as the dominant metabolite cohort of a novel Australian fungus, Aspergillus nanangensis.</title>
        <authorList>
            <person name="Lacey H.J."/>
            <person name="Gilchrist C.L.M."/>
            <person name="Crombie A."/>
            <person name="Kalaitzis J.A."/>
            <person name="Vuong D."/>
            <person name="Rutledge P.J."/>
            <person name="Turner P."/>
            <person name="Pitt J.I."/>
            <person name="Lacey E."/>
            <person name="Chooi Y.H."/>
            <person name="Piggott A.M."/>
        </authorList>
    </citation>
    <scope>NUCLEOTIDE SEQUENCE</scope>
    <source>
        <strain evidence="3">MST-FP2251</strain>
    </source>
</reference>
<feature type="domain" description="Acyl-CoA thioesterase-like C-terminal" evidence="2">
    <location>
        <begin position="166"/>
        <end position="334"/>
    </location>
</feature>
<dbReference type="InterPro" id="IPR049449">
    <property type="entry name" value="TesB_ACOT8-like_N"/>
</dbReference>
<dbReference type="Pfam" id="PF13622">
    <property type="entry name" value="4HBT_3"/>
    <property type="match status" value="1"/>
</dbReference>
<dbReference type="AlphaFoldDB" id="A0AAD4CTN6"/>
<dbReference type="Proteomes" id="UP001194746">
    <property type="component" value="Unassembled WGS sequence"/>
</dbReference>
<feature type="domain" description="Acyl-CoA thioesterase-like N-terminal HotDog" evidence="1">
    <location>
        <begin position="24"/>
        <end position="108"/>
    </location>
</feature>
<organism evidence="3 4">
    <name type="scientific">Aspergillus nanangensis</name>
    <dbReference type="NCBI Taxonomy" id="2582783"/>
    <lineage>
        <taxon>Eukaryota</taxon>
        <taxon>Fungi</taxon>
        <taxon>Dikarya</taxon>
        <taxon>Ascomycota</taxon>
        <taxon>Pezizomycotina</taxon>
        <taxon>Eurotiomycetes</taxon>
        <taxon>Eurotiomycetidae</taxon>
        <taxon>Eurotiales</taxon>
        <taxon>Aspergillaceae</taxon>
        <taxon>Aspergillus</taxon>
        <taxon>Aspergillus subgen. Circumdati</taxon>
    </lineage>
</organism>
<dbReference type="GO" id="GO:0005782">
    <property type="term" value="C:peroxisomal matrix"/>
    <property type="evidence" value="ECO:0007669"/>
    <property type="project" value="UniProtKB-SubCell"/>
</dbReference>
<dbReference type="GO" id="GO:0009062">
    <property type="term" value="P:fatty acid catabolic process"/>
    <property type="evidence" value="ECO:0007669"/>
    <property type="project" value="TreeGrafter"/>
</dbReference>
<dbReference type="InterPro" id="IPR049450">
    <property type="entry name" value="ACOT8-like_C"/>
</dbReference>
<reference evidence="3" key="2">
    <citation type="submission" date="2020-02" db="EMBL/GenBank/DDBJ databases">
        <authorList>
            <person name="Gilchrist C.L.M."/>
            <person name="Chooi Y.-H."/>
        </authorList>
    </citation>
    <scope>NUCLEOTIDE SEQUENCE</scope>
    <source>
        <strain evidence="3">MST-FP2251</strain>
    </source>
</reference>
<dbReference type="CDD" id="cd03444">
    <property type="entry name" value="Thioesterase_II_repeat1"/>
    <property type="match status" value="1"/>
</dbReference>
<dbReference type="InterPro" id="IPR003703">
    <property type="entry name" value="Acyl_CoA_thio"/>
</dbReference>
<evidence type="ECO:0008006" key="5">
    <source>
        <dbReference type="Google" id="ProtNLM"/>
    </source>
</evidence>
<proteinExistence type="predicted"/>
<dbReference type="GO" id="GO:0047617">
    <property type="term" value="F:fatty acyl-CoA hydrolase activity"/>
    <property type="evidence" value="ECO:0007669"/>
    <property type="project" value="InterPro"/>
</dbReference>
<evidence type="ECO:0000259" key="1">
    <source>
        <dbReference type="Pfam" id="PF13622"/>
    </source>
</evidence>
<dbReference type="Gene3D" id="3.10.129.10">
    <property type="entry name" value="Hotdog Thioesterase"/>
    <property type="match status" value="2"/>
</dbReference>
<evidence type="ECO:0000313" key="4">
    <source>
        <dbReference type="Proteomes" id="UP001194746"/>
    </source>
</evidence>
<evidence type="ECO:0000313" key="3">
    <source>
        <dbReference type="EMBL" id="KAF9891542.1"/>
    </source>
</evidence>
<evidence type="ECO:0000259" key="2">
    <source>
        <dbReference type="Pfam" id="PF20789"/>
    </source>
</evidence>
<dbReference type="InterPro" id="IPR029069">
    <property type="entry name" value="HotDog_dom_sf"/>
</dbReference>
<comment type="caution">
    <text evidence="3">The sequence shown here is derived from an EMBL/GenBank/DDBJ whole genome shotgun (WGS) entry which is preliminary data.</text>
</comment>
<dbReference type="EMBL" id="VCAU01000018">
    <property type="protein sequence ID" value="KAF9891542.1"/>
    <property type="molecule type" value="Genomic_DNA"/>
</dbReference>
<keyword evidence="4" id="KW-1185">Reference proteome</keyword>
<protein>
    <recommendedName>
        <fullName evidence="5">Acyl-CoA thioesterase II</fullName>
    </recommendedName>
</protein>
<dbReference type="PANTHER" id="PTHR11066:SF34">
    <property type="entry name" value="ACYL-COENZYME A THIOESTERASE 8"/>
    <property type="match status" value="1"/>
</dbReference>
<dbReference type="SUPFAM" id="SSF54637">
    <property type="entry name" value="Thioesterase/thiol ester dehydrase-isomerase"/>
    <property type="match status" value="2"/>
</dbReference>